<sequence length="390" mass="45478">MMTQPVNVSKKTEDLLASFQQYGYELLKKQNKEVRDALRRRHINTEDLTDIEEIYTIYCRLSSLTPLEEIKEQILQQIDEVISFIKDFQIGVLGQYNTLFHFYEVEIIIGKNIRQLFKFESSKLLIQIPYLRLRFLNARLSCQNIKNLWNQGKHFDKTSPFYKYWWLFNPIGEFRSNLRRMLLLARDKKVLGLDKLLSEYGFVEQRGRKSQFLNDEIGDRSNFKHDLAGLQVHAAILAFLKSTVNEEKLRSNLDQILKDQDEATLVHLLALFKKNLTDPSQIEEIVSTGILILKEVMEEEESKVHIKMLGFVNVGNYHRIDVALSLSSGYLKQYIEVIPRKTAINATLFGLVNVYTIDDITVKSNFHGSLHLNFETVALERALKELRLLS</sequence>
<protein>
    <submittedName>
        <fullName evidence="1">Uncharacterized protein</fullName>
    </submittedName>
</protein>
<evidence type="ECO:0000313" key="1">
    <source>
        <dbReference type="EMBL" id="AFZ15974.1"/>
    </source>
</evidence>
<evidence type="ECO:0000313" key="2">
    <source>
        <dbReference type="Proteomes" id="UP000010471"/>
    </source>
</evidence>
<organism evidence="1 2">
    <name type="scientific">Allocoleopsis franciscana PCC 7113</name>
    <dbReference type="NCBI Taxonomy" id="1173027"/>
    <lineage>
        <taxon>Bacteria</taxon>
        <taxon>Bacillati</taxon>
        <taxon>Cyanobacteriota</taxon>
        <taxon>Cyanophyceae</taxon>
        <taxon>Coleofasciculales</taxon>
        <taxon>Coleofasciculaceae</taxon>
        <taxon>Allocoleopsis</taxon>
        <taxon>Allocoleopsis franciscana</taxon>
    </lineage>
</organism>
<reference evidence="1 2" key="1">
    <citation type="submission" date="2012-06" db="EMBL/GenBank/DDBJ databases">
        <title>Finished chromosome of genome of Microcoleus sp. PCC 7113.</title>
        <authorList>
            <consortium name="US DOE Joint Genome Institute"/>
            <person name="Gugger M."/>
            <person name="Coursin T."/>
            <person name="Rippka R."/>
            <person name="Tandeau De Marsac N."/>
            <person name="Huntemann M."/>
            <person name="Wei C.-L."/>
            <person name="Han J."/>
            <person name="Detter J.C."/>
            <person name="Han C."/>
            <person name="Tapia R."/>
            <person name="Chen A."/>
            <person name="Kyrpides N."/>
            <person name="Mavromatis K."/>
            <person name="Markowitz V."/>
            <person name="Szeto E."/>
            <person name="Ivanova N."/>
            <person name="Pagani I."/>
            <person name="Pati A."/>
            <person name="Goodwin L."/>
            <person name="Nordberg H.P."/>
            <person name="Cantor M.N."/>
            <person name="Hua S.X."/>
            <person name="Woyke T."/>
            <person name="Kerfeld C.A."/>
        </authorList>
    </citation>
    <scope>NUCLEOTIDE SEQUENCE [LARGE SCALE GENOMIC DNA]</scope>
    <source>
        <strain evidence="1 2">PCC 7113</strain>
    </source>
</reference>
<dbReference type="HOGENOM" id="CLU_679376_0_0_3"/>
<dbReference type="RefSeq" id="WP_015180138.1">
    <property type="nucleotide sequence ID" value="NC_019738.1"/>
</dbReference>
<gene>
    <name evidence="1" type="ORF">Mic7113_0031</name>
</gene>
<accession>K9W877</accession>
<proteinExistence type="predicted"/>
<dbReference type="Proteomes" id="UP000010471">
    <property type="component" value="Chromosome"/>
</dbReference>
<dbReference type="EMBL" id="CP003630">
    <property type="protein sequence ID" value="AFZ15974.1"/>
    <property type="molecule type" value="Genomic_DNA"/>
</dbReference>
<keyword evidence="2" id="KW-1185">Reference proteome</keyword>
<dbReference type="AlphaFoldDB" id="K9W877"/>
<dbReference type="eggNOG" id="ENOG5030MP5">
    <property type="taxonomic scope" value="Bacteria"/>
</dbReference>
<dbReference type="KEGG" id="mic:Mic7113_0031"/>
<name>K9W877_9CYAN</name>
<dbReference type="OrthoDB" id="456034at2"/>